<sequence length="351" mass="37664">MLDQLLDDLAQAAEDRDSARFFDVMPRLFAATEGADRQTLSAALARLSGLFERVPSGIGARLGVLCGALAERGADPSLVAEPLVNGLSDCLELAGTFAAAWRTATGEDPPEPVDDDYDWIPATAERLTGAALTREQAIVLTDAWALAHLWAMPVMSILQVSPRVRAALPGRERLIAALGSVLDERDDLEFLAGLLRVLDGERLVVLHRESGRGYEVVISGIGDNFQLHTLLAGALGGPAADGLLEGVRPDPAWVRAAADGPVEPDAEPVRGQFNLVDANGKWIWNEGRPADIPRLDGVRVVVLDPPPYARSWSPGRMYPMMRGDVRLRRILPPEEAAAWLAKVAPGGGFGR</sequence>
<protein>
    <submittedName>
        <fullName evidence="1">Uncharacterized protein</fullName>
    </submittedName>
</protein>
<dbReference type="RefSeq" id="WP_127935955.1">
    <property type="nucleotide sequence ID" value="NZ_SAUN01000001.1"/>
</dbReference>
<keyword evidence="2" id="KW-1185">Reference proteome</keyword>
<organism evidence="1 2">
    <name type="scientific">Nonomuraea polychroma</name>
    <dbReference type="NCBI Taxonomy" id="46176"/>
    <lineage>
        <taxon>Bacteria</taxon>
        <taxon>Bacillati</taxon>
        <taxon>Actinomycetota</taxon>
        <taxon>Actinomycetes</taxon>
        <taxon>Streptosporangiales</taxon>
        <taxon>Streptosporangiaceae</taxon>
        <taxon>Nonomuraea</taxon>
    </lineage>
</organism>
<accession>A0A438MEA2</accession>
<gene>
    <name evidence="1" type="ORF">EDD27_6852</name>
</gene>
<proteinExistence type="predicted"/>
<dbReference type="Proteomes" id="UP000284824">
    <property type="component" value="Unassembled WGS sequence"/>
</dbReference>
<evidence type="ECO:0000313" key="2">
    <source>
        <dbReference type="Proteomes" id="UP000284824"/>
    </source>
</evidence>
<dbReference type="EMBL" id="SAUN01000001">
    <property type="protein sequence ID" value="RVX44129.1"/>
    <property type="molecule type" value="Genomic_DNA"/>
</dbReference>
<reference evidence="1 2" key="1">
    <citation type="submission" date="2019-01" db="EMBL/GenBank/DDBJ databases">
        <title>Sequencing the genomes of 1000 actinobacteria strains.</title>
        <authorList>
            <person name="Klenk H.-P."/>
        </authorList>
    </citation>
    <scope>NUCLEOTIDE SEQUENCE [LARGE SCALE GENOMIC DNA]</scope>
    <source>
        <strain evidence="1 2">DSM 43925</strain>
    </source>
</reference>
<dbReference type="OrthoDB" id="4308386at2"/>
<evidence type="ECO:0000313" key="1">
    <source>
        <dbReference type="EMBL" id="RVX44129.1"/>
    </source>
</evidence>
<name>A0A438MEA2_9ACTN</name>
<comment type="caution">
    <text evidence="1">The sequence shown here is derived from an EMBL/GenBank/DDBJ whole genome shotgun (WGS) entry which is preliminary data.</text>
</comment>
<dbReference type="AlphaFoldDB" id="A0A438MEA2"/>